<dbReference type="Proteomes" id="UP000316628">
    <property type="component" value="Unassembled WGS sequence"/>
</dbReference>
<evidence type="ECO:0000313" key="2">
    <source>
        <dbReference type="Proteomes" id="UP000316628"/>
    </source>
</evidence>
<organism evidence="1 2">
    <name type="scientific">Saccharothrix saharensis</name>
    <dbReference type="NCBI Taxonomy" id="571190"/>
    <lineage>
        <taxon>Bacteria</taxon>
        <taxon>Bacillati</taxon>
        <taxon>Actinomycetota</taxon>
        <taxon>Actinomycetes</taxon>
        <taxon>Pseudonocardiales</taxon>
        <taxon>Pseudonocardiaceae</taxon>
        <taxon>Saccharothrix</taxon>
    </lineage>
</organism>
<comment type="caution">
    <text evidence="1">The sequence shown here is derived from an EMBL/GenBank/DDBJ whole genome shotgun (WGS) entry which is preliminary data.</text>
</comment>
<name>A0A543J560_9PSEU</name>
<proteinExistence type="predicted"/>
<keyword evidence="2" id="KW-1185">Reference proteome</keyword>
<evidence type="ECO:0000313" key="1">
    <source>
        <dbReference type="EMBL" id="TQM77973.1"/>
    </source>
</evidence>
<sequence length="30" mass="3403">MTEQGFTTAFTVDESPQEVFDAIVDVRGRR</sequence>
<accession>A0A543J560</accession>
<dbReference type="EMBL" id="VFPP01000001">
    <property type="protein sequence ID" value="TQM77973.1"/>
    <property type="molecule type" value="Genomic_DNA"/>
</dbReference>
<dbReference type="AlphaFoldDB" id="A0A543J560"/>
<gene>
    <name evidence="1" type="ORF">FHX81_0221</name>
</gene>
<reference evidence="1 2" key="1">
    <citation type="submission" date="2019-06" db="EMBL/GenBank/DDBJ databases">
        <title>Sequencing the genomes of 1000 actinobacteria strains.</title>
        <authorList>
            <person name="Klenk H.-P."/>
        </authorList>
    </citation>
    <scope>NUCLEOTIDE SEQUENCE [LARGE SCALE GENOMIC DNA]</scope>
    <source>
        <strain evidence="1 2">DSM 45456</strain>
    </source>
</reference>
<protein>
    <submittedName>
        <fullName evidence="1">Uncharacterized protein</fullName>
    </submittedName>
</protein>